<keyword evidence="3" id="KW-1185">Reference proteome</keyword>
<gene>
    <name evidence="2" type="ORF">FHS22_002134</name>
</gene>
<keyword evidence="1" id="KW-1133">Transmembrane helix</keyword>
<dbReference type="EMBL" id="JACHJJ010000005">
    <property type="protein sequence ID" value="MBB5962866.1"/>
    <property type="molecule type" value="Genomic_DNA"/>
</dbReference>
<reference evidence="2 3" key="1">
    <citation type="submission" date="2020-08" db="EMBL/GenBank/DDBJ databases">
        <title>Genomic Encyclopedia of Type Strains, Phase III (KMG-III): the genomes of soil and plant-associated and newly described type strains.</title>
        <authorList>
            <person name="Whitman W."/>
        </authorList>
    </citation>
    <scope>NUCLEOTIDE SEQUENCE [LARGE SCALE GENOMIC DNA]</scope>
    <source>
        <strain evidence="2 3">CECT 3303</strain>
    </source>
</reference>
<protein>
    <recommendedName>
        <fullName evidence="4">DUF4157 domain-containing protein</fullName>
    </recommendedName>
</protein>
<dbReference type="AlphaFoldDB" id="A0A841D5Z2"/>
<keyword evidence="1" id="KW-0812">Transmembrane</keyword>
<organism evidence="2 3">
    <name type="scientific">Planomonospora venezuelensis</name>
    <dbReference type="NCBI Taxonomy" id="1999"/>
    <lineage>
        <taxon>Bacteria</taxon>
        <taxon>Bacillati</taxon>
        <taxon>Actinomycetota</taxon>
        <taxon>Actinomycetes</taxon>
        <taxon>Streptosporangiales</taxon>
        <taxon>Streptosporangiaceae</taxon>
        <taxon>Planomonospora</taxon>
    </lineage>
</organism>
<sequence>MRRWHRVRRVLNYANLSTPLGLLVARLGRARLAPGPCGLVLGYGYRLPFPVAGAFTLGNVVLTKHPEGHLTGHLLRHEDRHASQYAACAGLPMLPLYLVAVAVSFLVCGNQASWNVFERLANLEDGNYPRTPPWWARTRPGPPE</sequence>
<evidence type="ECO:0000313" key="2">
    <source>
        <dbReference type="EMBL" id="MBB5962866.1"/>
    </source>
</evidence>
<accession>A0A841D5Z2</accession>
<comment type="caution">
    <text evidence="2">The sequence shown here is derived from an EMBL/GenBank/DDBJ whole genome shotgun (WGS) entry which is preliminary data.</text>
</comment>
<keyword evidence="1" id="KW-0472">Membrane</keyword>
<feature type="transmembrane region" description="Helical" evidence="1">
    <location>
        <begin position="85"/>
        <end position="107"/>
    </location>
</feature>
<dbReference type="Proteomes" id="UP000562352">
    <property type="component" value="Unassembled WGS sequence"/>
</dbReference>
<dbReference type="RefSeq" id="WP_184940579.1">
    <property type="nucleotide sequence ID" value="NZ_BAAAWZ010000001.1"/>
</dbReference>
<evidence type="ECO:0000256" key="1">
    <source>
        <dbReference type="SAM" id="Phobius"/>
    </source>
</evidence>
<evidence type="ECO:0008006" key="4">
    <source>
        <dbReference type="Google" id="ProtNLM"/>
    </source>
</evidence>
<evidence type="ECO:0000313" key="3">
    <source>
        <dbReference type="Proteomes" id="UP000562352"/>
    </source>
</evidence>
<name>A0A841D5Z2_PLAVE</name>
<proteinExistence type="predicted"/>